<evidence type="ECO:0000256" key="5">
    <source>
        <dbReference type="ARBA" id="ARBA00023136"/>
    </source>
</evidence>
<keyword evidence="10" id="KW-1185">Reference proteome</keyword>
<feature type="transmembrane region" description="Helical" evidence="8">
    <location>
        <begin position="77"/>
        <end position="93"/>
    </location>
</feature>
<feature type="region of interest" description="Disordered" evidence="7">
    <location>
        <begin position="264"/>
        <end position="308"/>
    </location>
</feature>
<evidence type="ECO:0000256" key="7">
    <source>
        <dbReference type="SAM" id="MobiDB-lite"/>
    </source>
</evidence>
<comment type="similarity">
    <text evidence="2 6">Belongs to the MIP/aquaporin (TC 1.A.8) family.</text>
</comment>
<evidence type="ECO:0008006" key="11">
    <source>
        <dbReference type="Google" id="ProtNLM"/>
    </source>
</evidence>
<feature type="transmembrane region" description="Helical" evidence="8">
    <location>
        <begin position="20"/>
        <end position="41"/>
    </location>
</feature>
<dbReference type="Pfam" id="PF00230">
    <property type="entry name" value="MIP"/>
    <property type="match status" value="1"/>
</dbReference>
<evidence type="ECO:0000256" key="4">
    <source>
        <dbReference type="ARBA" id="ARBA00022989"/>
    </source>
</evidence>
<evidence type="ECO:0000256" key="3">
    <source>
        <dbReference type="ARBA" id="ARBA00022692"/>
    </source>
</evidence>
<comment type="caution">
    <text evidence="9">The sequence shown here is derived from an EMBL/GenBank/DDBJ whole genome shotgun (WGS) entry which is preliminary data.</text>
</comment>
<evidence type="ECO:0000313" key="9">
    <source>
        <dbReference type="EMBL" id="KAL0959898.1"/>
    </source>
</evidence>
<feature type="transmembrane region" description="Helical" evidence="8">
    <location>
        <begin position="139"/>
        <end position="158"/>
    </location>
</feature>
<dbReference type="InterPro" id="IPR000425">
    <property type="entry name" value="MIP"/>
</dbReference>
<feature type="transmembrane region" description="Helical" evidence="8">
    <location>
        <begin position="98"/>
        <end position="119"/>
    </location>
</feature>
<gene>
    <name evidence="9" type="ORF">HGRIS_011565</name>
</gene>
<keyword evidence="3 6" id="KW-0812">Transmembrane</keyword>
<evidence type="ECO:0000256" key="1">
    <source>
        <dbReference type="ARBA" id="ARBA00004141"/>
    </source>
</evidence>
<keyword evidence="6" id="KW-0813">Transport</keyword>
<reference evidence="10" key="1">
    <citation type="submission" date="2024-06" db="EMBL/GenBank/DDBJ databases">
        <title>Multi-omics analyses provide insights into the biosynthesis of the anticancer antibiotic pleurotin in Hohenbuehelia grisea.</title>
        <authorList>
            <person name="Weaver J.A."/>
            <person name="Alberti F."/>
        </authorList>
    </citation>
    <scope>NUCLEOTIDE SEQUENCE [LARGE SCALE GENOMIC DNA]</scope>
    <source>
        <strain evidence="10">T-177</strain>
    </source>
</reference>
<dbReference type="EMBL" id="JASNQZ010000002">
    <property type="protein sequence ID" value="KAL0959898.1"/>
    <property type="molecule type" value="Genomic_DNA"/>
</dbReference>
<evidence type="ECO:0000313" key="10">
    <source>
        <dbReference type="Proteomes" id="UP001556367"/>
    </source>
</evidence>
<keyword evidence="5 8" id="KW-0472">Membrane</keyword>
<dbReference type="InterPro" id="IPR034294">
    <property type="entry name" value="Aquaporin_transptr"/>
</dbReference>
<organism evidence="9 10">
    <name type="scientific">Hohenbuehelia grisea</name>
    <dbReference type="NCBI Taxonomy" id="104357"/>
    <lineage>
        <taxon>Eukaryota</taxon>
        <taxon>Fungi</taxon>
        <taxon>Dikarya</taxon>
        <taxon>Basidiomycota</taxon>
        <taxon>Agaricomycotina</taxon>
        <taxon>Agaricomycetes</taxon>
        <taxon>Agaricomycetidae</taxon>
        <taxon>Agaricales</taxon>
        <taxon>Pleurotineae</taxon>
        <taxon>Pleurotaceae</taxon>
        <taxon>Hohenbuehelia</taxon>
    </lineage>
</organism>
<dbReference type="PANTHER" id="PTHR19139:SF199">
    <property type="entry name" value="MIP17260P"/>
    <property type="match status" value="1"/>
</dbReference>
<evidence type="ECO:0000256" key="8">
    <source>
        <dbReference type="SAM" id="Phobius"/>
    </source>
</evidence>
<accession>A0ABR3JVI0</accession>
<dbReference type="PRINTS" id="PR00783">
    <property type="entry name" value="MINTRINSICP"/>
</dbReference>
<comment type="subcellular location">
    <subcellularLocation>
        <location evidence="1">Membrane</location>
        <topology evidence="1">Multi-pass membrane protein</topology>
    </subcellularLocation>
</comment>
<name>A0ABR3JVI0_9AGAR</name>
<sequence>MPVNLFASIVEDSQAAVLEFVGTVTFLLLALGGIQAGSAAAGDSTGPPDVQQLLYISISMGLGLLVSAWLFFRITGALFNPNISLALFLVGVIKPVRFVLYCIAQLAGAIAAAALVRGLTSAPLAVNTTLSSRTSVTKGVFIEMFVTAALVLSVLMLAAEKHESTPFAPVGIGLTLFAGLLFSGFYTGGSMNTARSFGPAVVSGFPDPHHWVYWVGPFLGSLLAALLYSLLIHYRYWTLVPNQATMNPEGSPDDPFIRAQALATSDKSMQRHENPMEGGPRNTLIDNRSGAGSSGLHEREKGQNASPV</sequence>
<evidence type="ECO:0000256" key="6">
    <source>
        <dbReference type="RuleBase" id="RU000477"/>
    </source>
</evidence>
<dbReference type="PANTHER" id="PTHR19139">
    <property type="entry name" value="AQUAPORIN TRANSPORTER"/>
    <property type="match status" value="1"/>
</dbReference>
<feature type="transmembrane region" description="Helical" evidence="8">
    <location>
        <begin position="211"/>
        <end position="231"/>
    </location>
</feature>
<dbReference type="Gene3D" id="1.20.1080.10">
    <property type="entry name" value="Glycerol uptake facilitator protein"/>
    <property type="match status" value="1"/>
</dbReference>
<dbReference type="SUPFAM" id="SSF81338">
    <property type="entry name" value="Aquaporin-like"/>
    <property type="match status" value="1"/>
</dbReference>
<keyword evidence="4 8" id="KW-1133">Transmembrane helix</keyword>
<dbReference type="Proteomes" id="UP001556367">
    <property type="component" value="Unassembled WGS sequence"/>
</dbReference>
<dbReference type="InterPro" id="IPR023271">
    <property type="entry name" value="Aquaporin-like"/>
</dbReference>
<evidence type="ECO:0000256" key="2">
    <source>
        <dbReference type="ARBA" id="ARBA00006175"/>
    </source>
</evidence>
<feature type="transmembrane region" description="Helical" evidence="8">
    <location>
        <begin position="170"/>
        <end position="191"/>
    </location>
</feature>
<proteinExistence type="inferred from homology"/>
<protein>
    <recommendedName>
        <fullName evidence="11">Aquaporin-like protein</fullName>
    </recommendedName>
</protein>